<evidence type="ECO:0000256" key="5">
    <source>
        <dbReference type="ARBA" id="ARBA00022496"/>
    </source>
</evidence>
<accession>A0A1G5NEK0</accession>
<keyword evidence="7" id="KW-0732">Signal</keyword>
<dbReference type="Pfam" id="PF00593">
    <property type="entry name" value="TonB_dep_Rec_b-barrel"/>
    <property type="match status" value="1"/>
</dbReference>
<comment type="subcellular location">
    <subcellularLocation>
        <location evidence="1 14">Cell outer membrane</location>
        <topology evidence="1 14">Multi-pass membrane protein</topology>
    </subcellularLocation>
</comment>
<sequence length="702" mass="77143">MILHRTLLGFNVATLGSFVLVGLPGGVHAQDLDNPIALQPIVVEAESDQILKQDGYVAKQDRAGTKVDTPIADIPQAITVVTQDQIEDQEPRTLNETLGYTASANPNNFGFDSRFDAFTLRGFNAYYNGIFRDGLRQYNSPTALFKTEPYGVEGITILKGPASSLYGVSGPGGIVNIVTKRPKEETYREVELVGGSYDRYQIGVDFSGPANDSGTLLYRLTGLARDADAELPSYPDNKYYLAPAFTLKPNEDTTLTVLSELSRTITGGTASYYNPAYGVVSDLYDGDPDYNDFVQNQGRIGYELEHRFSDLLTVRQNLRYSKVDADLQYSGLYASGADLARYWGHYEEEATSFVVDNMAQFTFDTAAISHTALAGIDYTWAEYDASSALSYASIDDIASAPLAYDGGQELNGIGAYLHDQMEWNGFTLFLSGRYDWVETTSIDTDRVETDYDDEDFSGRVGLSYRSRWGVIPYANYSTSFSPNIGRVYDDVTSDESRAAAPTIAEQVEVGVKYEIPDTNAIVSAAYFNIEQTDGVVFDTTTGINRQRQLDLTSEGVEFEAQASLDNGLNLIASYTHLKMTIDKGATGTAGNELSGVPNNIFSLWGLYQFQPGSPFAGLGIGAGVRYVGESYGDDTNTLKNDDRYFIDASLSYDFGARDPRLAGAKLQINAKNLLDEREPVCTSGYCYRDEGRTIIGSLRYRF</sequence>
<dbReference type="InterPro" id="IPR036942">
    <property type="entry name" value="Beta-barrel_TonB_sf"/>
</dbReference>
<keyword evidence="9" id="KW-0406">Ion transport</keyword>
<keyword evidence="8" id="KW-0408">Iron</keyword>
<dbReference type="PANTHER" id="PTHR32552:SF68">
    <property type="entry name" value="FERRICHROME OUTER MEMBRANE TRANSPORTER_PHAGE RECEPTOR"/>
    <property type="match status" value="1"/>
</dbReference>
<evidence type="ECO:0000256" key="10">
    <source>
        <dbReference type="ARBA" id="ARBA00023077"/>
    </source>
</evidence>
<evidence type="ECO:0000256" key="4">
    <source>
        <dbReference type="ARBA" id="ARBA00022452"/>
    </source>
</evidence>
<evidence type="ECO:0000256" key="9">
    <source>
        <dbReference type="ARBA" id="ARBA00023065"/>
    </source>
</evidence>
<name>A0A1G5NEK0_AFIMA</name>
<proteinExistence type="inferred from homology"/>
<evidence type="ECO:0000259" key="16">
    <source>
        <dbReference type="Pfam" id="PF00593"/>
    </source>
</evidence>
<keyword evidence="4 14" id="KW-1134">Transmembrane beta strand</keyword>
<comment type="similarity">
    <text evidence="2 14 15">Belongs to the TonB-dependent receptor family.</text>
</comment>
<protein>
    <submittedName>
        <fullName evidence="18">Iron complex outermembrane recepter protein</fullName>
    </submittedName>
</protein>
<evidence type="ECO:0000256" key="1">
    <source>
        <dbReference type="ARBA" id="ARBA00004571"/>
    </source>
</evidence>
<dbReference type="CDD" id="cd01347">
    <property type="entry name" value="ligand_gated_channel"/>
    <property type="match status" value="1"/>
</dbReference>
<dbReference type="Gene3D" id="2.170.130.10">
    <property type="entry name" value="TonB-dependent receptor, plug domain"/>
    <property type="match status" value="1"/>
</dbReference>
<dbReference type="Proteomes" id="UP000199347">
    <property type="component" value="Unassembled WGS sequence"/>
</dbReference>
<keyword evidence="11 14" id="KW-0472">Membrane</keyword>
<dbReference type="OrthoDB" id="9760333at2"/>
<evidence type="ECO:0000256" key="6">
    <source>
        <dbReference type="ARBA" id="ARBA00022692"/>
    </source>
</evidence>
<evidence type="ECO:0000256" key="3">
    <source>
        <dbReference type="ARBA" id="ARBA00022448"/>
    </source>
</evidence>
<dbReference type="RefSeq" id="WP_092812035.1">
    <property type="nucleotide sequence ID" value="NZ_FMVW01000003.1"/>
</dbReference>
<dbReference type="InterPro" id="IPR010105">
    <property type="entry name" value="TonB_sidphr_rcpt"/>
</dbReference>
<dbReference type="InterPro" id="IPR037066">
    <property type="entry name" value="Plug_dom_sf"/>
</dbReference>
<evidence type="ECO:0000256" key="14">
    <source>
        <dbReference type="PROSITE-ProRule" id="PRU01360"/>
    </source>
</evidence>
<evidence type="ECO:0000313" key="19">
    <source>
        <dbReference type="Proteomes" id="UP000199347"/>
    </source>
</evidence>
<dbReference type="SUPFAM" id="SSF56935">
    <property type="entry name" value="Porins"/>
    <property type="match status" value="1"/>
</dbReference>
<evidence type="ECO:0000256" key="8">
    <source>
        <dbReference type="ARBA" id="ARBA00023004"/>
    </source>
</evidence>
<dbReference type="AlphaFoldDB" id="A0A1G5NEK0"/>
<dbReference type="NCBIfam" id="NF010650">
    <property type="entry name" value="PRK14049.1"/>
    <property type="match status" value="1"/>
</dbReference>
<dbReference type="PROSITE" id="PS52016">
    <property type="entry name" value="TONB_DEPENDENT_REC_3"/>
    <property type="match status" value="1"/>
</dbReference>
<dbReference type="FunFam" id="2.170.130.10:FF:000001">
    <property type="entry name" value="Catecholate siderophore TonB-dependent receptor"/>
    <property type="match status" value="1"/>
</dbReference>
<dbReference type="InterPro" id="IPR012910">
    <property type="entry name" value="Plug_dom"/>
</dbReference>
<dbReference type="GO" id="GO:0009279">
    <property type="term" value="C:cell outer membrane"/>
    <property type="evidence" value="ECO:0007669"/>
    <property type="project" value="UniProtKB-SubCell"/>
</dbReference>
<evidence type="ECO:0000256" key="2">
    <source>
        <dbReference type="ARBA" id="ARBA00009810"/>
    </source>
</evidence>
<dbReference type="EMBL" id="FMVW01000003">
    <property type="protein sequence ID" value="SCZ35815.1"/>
    <property type="molecule type" value="Genomic_DNA"/>
</dbReference>
<feature type="domain" description="TonB-dependent receptor plug" evidence="17">
    <location>
        <begin position="71"/>
        <end position="174"/>
    </location>
</feature>
<keyword evidence="6 14" id="KW-0812">Transmembrane</keyword>
<evidence type="ECO:0000256" key="15">
    <source>
        <dbReference type="RuleBase" id="RU003357"/>
    </source>
</evidence>
<evidence type="ECO:0000256" key="7">
    <source>
        <dbReference type="ARBA" id="ARBA00022729"/>
    </source>
</evidence>
<feature type="domain" description="TonB-dependent receptor-like beta-barrel" evidence="16">
    <location>
        <begin position="252"/>
        <end position="673"/>
    </location>
</feature>
<keyword evidence="10 15" id="KW-0798">TonB box</keyword>
<reference evidence="18 19" key="1">
    <citation type="submission" date="2016-10" db="EMBL/GenBank/DDBJ databases">
        <authorList>
            <person name="de Groot N.N."/>
        </authorList>
    </citation>
    <scope>NUCLEOTIDE SEQUENCE [LARGE SCALE GENOMIC DNA]</scope>
    <source>
        <strain evidence="18 19">DSM 2698</strain>
    </source>
</reference>
<keyword evidence="3 14" id="KW-0813">Transport</keyword>
<dbReference type="PANTHER" id="PTHR32552">
    <property type="entry name" value="FERRICHROME IRON RECEPTOR-RELATED"/>
    <property type="match status" value="1"/>
</dbReference>
<dbReference type="GO" id="GO:0015891">
    <property type="term" value="P:siderophore transport"/>
    <property type="evidence" value="ECO:0007669"/>
    <property type="project" value="InterPro"/>
</dbReference>
<dbReference type="GO" id="GO:0038023">
    <property type="term" value="F:signaling receptor activity"/>
    <property type="evidence" value="ECO:0007669"/>
    <property type="project" value="InterPro"/>
</dbReference>
<evidence type="ECO:0000313" key="18">
    <source>
        <dbReference type="EMBL" id="SCZ35815.1"/>
    </source>
</evidence>
<dbReference type="GO" id="GO:0015344">
    <property type="term" value="F:siderophore uptake transmembrane transporter activity"/>
    <property type="evidence" value="ECO:0007669"/>
    <property type="project" value="TreeGrafter"/>
</dbReference>
<dbReference type="InterPro" id="IPR039426">
    <property type="entry name" value="TonB-dep_rcpt-like"/>
</dbReference>
<dbReference type="STRING" id="1120955.SAMN03080610_01972"/>
<keyword evidence="5" id="KW-0410">Iron transport</keyword>
<dbReference type="Pfam" id="PF07715">
    <property type="entry name" value="Plug"/>
    <property type="match status" value="1"/>
</dbReference>
<keyword evidence="12" id="KW-0675">Receptor</keyword>
<keyword evidence="19" id="KW-1185">Reference proteome</keyword>
<gene>
    <name evidence="18" type="ORF">SAMN03080610_01972</name>
</gene>
<keyword evidence="13 14" id="KW-0998">Cell outer membrane</keyword>
<evidence type="ECO:0000259" key="17">
    <source>
        <dbReference type="Pfam" id="PF07715"/>
    </source>
</evidence>
<evidence type="ECO:0000256" key="12">
    <source>
        <dbReference type="ARBA" id="ARBA00023170"/>
    </source>
</evidence>
<evidence type="ECO:0000256" key="11">
    <source>
        <dbReference type="ARBA" id="ARBA00023136"/>
    </source>
</evidence>
<organism evidence="18 19">
    <name type="scientific">Afifella marina DSM 2698</name>
    <dbReference type="NCBI Taxonomy" id="1120955"/>
    <lineage>
        <taxon>Bacteria</taxon>
        <taxon>Pseudomonadati</taxon>
        <taxon>Pseudomonadota</taxon>
        <taxon>Alphaproteobacteria</taxon>
        <taxon>Hyphomicrobiales</taxon>
        <taxon>Afifellaceae</taxon>
        <taxon>Afifella</taxon>
    </lineage>
</organism>
<evidence type="ECO:0000256" key="13">
    <source>
        <dbReference type="ARBA" id="ARBA00023237"/>
    </source>
</evidence>
<dbReference type="InterPro" id="IPR000531">
    <property type="entry name" value="Beta-barrel_TonB"/>
</dbReference>
<dbReference type="Gene3D" id="2.40.170.20">
    <property type="entry name" value="TonB-dependent receptor, beta-barrel domain"/>
    <property type="match status" value="1"/>
</dbReference>
<dbReference type="NCBIfam" id="TIGR01783">
    <property type="entry name" value="TonB-siderophor"/>
    <property type="match status" value="1"/>
</dbReference>